<reference evidence="1" key="1">
    <citation type="journal article" date="2020" name="Nature">
        <title>Giant virus diversity and host interactions through global metagenomics.</title>
        <authorList>
            <person name="Schulz F."/>
            <person name="Roux S."/>
            <person name="Paez-Espino D."/>
            <person name="Jungbluth S."/>
            <person name="Walsh D.A."/>
            <person name="Denef V.J."/>
            <person name="McMahon K.D."/>
            <person name="Konstantinidis K.T."/>
            <person name="Eloe-Fadrosh E.A."/>
            <person name="Kyrpides N.C."/>
            <person name="Woyke T."/>
        </authorList>
    </citation>
    <scope>NUCLEOTIDE SEQUENCE</scope>
    <source>
        <strain evidence="1">GVMAG-M-3300023179-99</strain>
    </source>
</reference>
<protein>
    <submittedName>
        <fullName evidence="1">Uncharacterized protein</fullName>
    </submittedName>
</protein>
<organism evidence="1">
    <name type="scientific">viral metagenome</name>
    <dbReference type="NCBI Taxonomy" id="1070528"/>
    <lineage>
        <taxon>unclassified sequences</taxon>
        <taxon>metagenomes</taxon>
        <taxon>organismal metagenomes</taxon>
    </lineage>
</organism>
<proteinExistence type="predicted"/>
<sequence>MAQPDKLSACFVEVCKGLHPRVIAALKGQAPTGTADDSKLKEGMNQVVWLYLDNQEPMAPTLIWADHTVKAAINWFCNLTPVELNQLNN</sequence>
<name>A0A6C0HGW5_9ZZZZ</name>
<dbReference type="EMBL" id="MN739947">
    <property type="protein sequence ID" value="QHT79263.1"/>
    <property type="molecule type" value="Genomic_DNA"/>
</dbReference>
<accession>A0A6C0HGW5</accession>
<evidence type="ECO:0000313" key="1">
    <source>
        <dbReference type="EMBL" id="QHT79263.1"/>
    </source>
</evidence>
<dbReference type="AlphaFoldDB" id="A0A6C0HGW5"/>